<dbReference type="PANTHER" id="PTHR43031:SF1">
    <property type="entry name" value="PYRIDINE NUCLEOTIDE-DISULPHIDE OXIDOREDUCTASE"/>
    <property type="match status" value="1"/>
</dbReference>
<dbReference type="PROSITE" id="PS50206">
    <property type="entry name" value="RHODANESE_3"/>
    <property type="match status" value="1"/>
</dbReference>
<dbReference type="Pfam" id="PF00581">
    <property type="entry name" value="Rhodanese"/>
    <property type="match status" value="1"/>
</dbReference>
<dbReference type="CDD" id="cd00158">
    <property type="entry name" value="RHOD"/>
    <property type="match status" value="1"/>
</dbReference>
<dbReference type="Gene3D" id="3.40.250.10">
    <property type="entry name" value="Rhodanese-like domain"/>
    <property type="match status" value="1"/>
</dbReference>
<dbReference type="AlphaFoldDB" id="A0AAE3DS36"/>
<keyword evidence="3" id="KW-1185">Reference proteome</keyword>
<feature type="domain" description="Rhodanese" evidence="1">
    <location>
        <begin position="16"/>
        <end position="102"/>
    </location>
</feature>
<proteinExistence type="predicted"/>
<name>A0AAE3DS36_9FIRM</name>
<dbReference type="InterPro" id="IPR050229">
    <property type="entry name" value="GlpE_sulfurtransferase"/>
</dbReference>
<comment type="caution">
    <text evidence="2">The sequence shown here is derived from an EMBL/GenBank/DDBJ whole genome shotgun (WGS) entry which is preliminary data.</text>
</comment>
<dbReference type="InterPro" id="IPR001763">
    <property type="entry name" value="Rhodanese-like_dom"/>
</dbReference>
<dbReference type="InterPro" id="IPR036873">
    <property type="entry name" value="Rhodanese-like_dom_sf"/>
</dbReference>
<dbReference type="PANTHER" id="PTHR43031">
    <property type="entry name" value="FAD-DEPENDENT OXIDOREDUCTASE"/>
    <property type="match status" value="1"/>
</dbReference>
<reference evidence="2 3" key="1">
    <citation type="submission" date="2021-10" db="EMBL/GenBank/DDBJ databases">
        <title>Anaerobic single-cell dispensing facilitates the cultivation of human gut bacteria.</title>
        <authorList>
            <person name="Afrizal A."/>
        </authorList>
    </citation>
    <scope>NUCLEOTIDE SEQUENCE [LARGE SCALE GENOMIC DNA]</scope>
    <source>
        <strain evidence="2 3">CLA-AA-H277</strain>
    </source>
</reference>
<protein>
    <submittedName>
        <fullName evidence="2">Rhodanese-like domain-containing protein</fullName>
    </submittedName>
</protein>
<evidence type="ECO:0000313" key="2">
    <source>
        <dbReference type="EMBL" id="MCC2189348.1"/>
    </source>
</evidence>
<sequence length="102" mass="11993">MNFEMITPKELDRYLHRGDTFIIDLRPPKEYRERHLKGAVNIPYEKLSGCCLFPRDRLLLFYCDRGSMSMAAAREYAEKGYRTKTVVGGFLAYQGRETESFR</sequence>
<evidence type="ECO:0000313" key="3">
    <source>
        <dbReference type="Proteomes" id="UP001197875"/>
    </source>
</evidence>
<organism evidence="2 3">
    <name type="scientific">Fusicatenibacter faecihominis</name>
    <dbReference type="NCBI Taxonomy" id="2881276"/>
    <lineage>
        <taxon>Bacteria</taxon>
        <taxon>Bacillati</taxon>
        <taxon>Bacillota</taxon>
        <taxon>Clostridia</taxon>
        <taxon>Lachnospirales</taxon>
        <taxon>Lachnospiraceae</taxon>
        <taxon>Fusicatenibacter</taxon>
    </lineage>
</organism>
<evidence type="ECO:0000259" key="1">
    <source>
        <dbReference type="PROSITE" id="PS50206"/>
    </source>
</evidence>
<dbReference type="EMBL" id="JAJEPR010000007">
    <property type="protein sequence ID" value="MCC2189348.1"/>
    <property type="molecule type" value="Genomic_DNA"/>
</dbReference>
<dbReference type="SUPFAM" id="SSF52821">
    <property type="entry name" value="Rhodanese/Cell cycle control phosphatase"/>
    <property type="match status" value="1"/>
</dbReference>
<dbReference type="SMART" id="SM00450">
    <property type="entry name" value="RHOD"/>
    <property type="match status" value="1"/>
</dbReference>
<gene>
    <name evidence="2" type="ORF">LKD71_05915</name>
</gene>
<dbReference type="Proteomes" id="UP001197875">
    <property type="component" value="Unassembled WGS sequence"/>
</dbReference>
<accession>A0AAE3DS36</accession>
<dbReference type="RefSeq" id="WP_178046523.1">
    <property type="nucleotide sequence ID" value="NZ_JAJEPR010000007.1"/>
</dbReference>